<dbReference type="GO" id="GO:0046872">
    <property type="term" value="F:metal ion binding"/>
    <property type="evidence" value="ECO:0007669"/>
    <property type="project" value="UniProtKB-KW"/>
</dbReference>
<dbReference type="GO" id="GO:0003824">
    <property type="term" value="F:catalytic activity"/>
    <property type="evidence" value="ECO:0007669"/>
    <property type="project" value="InterPro"/>
</dbReference>
<protein>
    <recommendedName>
        <fullName evidence="3">Fumarylacetoacetase-like C-terminal domain-containing protein</fullName>
    </recommendedName>
</protein>
<dbReference type="AlphaFoldDB" id="A0A382EI45"/>
<dbReference type="Pfam" id="PF01557">
    <property type="entry name" value="FAA_hydrolase"/>
    <property type="match status" value="1"/>
</dbReference>
<dbReference type="EMBL" id="UINC01044633">
    <property type="protein sequence ID" value="SVB50340.1"/>
    <property type="molecule type" value="Genomic_DNA"/>
</dbReference>
<reference evidence="4" key="1">
    <citation type="submission" date="2018-05" db="EMBL/GenBank/DDBJ databases">
        <authorList>
            <person name="Lanie J.A."/>
            <person name="Ng W.-L."/>
            <person name="Kazmierczak K.M."/>
            <person name="Andrzejewski T.M."/>
            <person name="Davidsen T.M."/>
            <person name="Wayne K.J."/>
            <person name="Tettelin H."/>
            <person name="Glass J.I."/>
            <person name="Rusch D."/>
            <person name="Podicherti R."/>
            <person name="Tsui H.-C.T."/>
            <person name="Winkler M.E."/>
        </authorList>
    </citation>
    <scope>NUCLEOTIDE SEQUENCE</scope>
</reference>
<keyword evidence="2" id="KW-0479">Metal-binding</keyword>
<dbReference type="InterPro" id="IPR036663">
    <property type="entry name" value="Fumarylacetoacetase_C_sf"/>
</dbReference>
<accession>A0A382EI45</accession>
<dbReference type="SUPFAM" id="SSF56529">
    <property type="entry name" value="FAH"/>
    <property type="match status" value="1"/>
</dbReference>
<evidence type="ECO:0000259" key="3">
    <source>
        <dbReference type="Pfam" id="PF01557"/>
    </source>
</evidence>
<comment type="similarity">
    <text evidence="1">Belongs to the FAH family.</text>
</comment>
<feature type="domain" description="Fumarylacetoacetase-like C-terminal" evidence="3">
    <location>
        <begin position="40"/>
        <end position="240"/>
    </location>
</feature>
<sequence>MNDNIVSKVHGSPFEGYEQTTQKFPIEEVKILPPVIPKTFYAAGINYKKHVLEAASLLNREPNLPEKADIGYRANNAIIGHGDPIVIPRDATDKIHYEAELVVVIGKVAKNVSMEDSLKYVLGYTVGNDVSERTWQASDRTLWRAKNTDTFKPMGPWIETEASLDEMVTTVRLNGQETISFETNDMIFGVEKYISEITRYLTLHPGDVIWMGTDGTSKDMKNGDTCEIEISGVGTLSNPIIKDS</sequence>
<organism evidence="4">
    <name type="scientific">marine metagenome</name>
    <dbReference type="NCBI Taxonomy" id="408172"/>
    <lineage>
        <taxon>unclassified sequences</taxon>
        <taxon>metagenomes</taxon>
        <taxon>ecological metagenomes</taxon>
    </lineage>
</organism>
<dbReference type="GO" id="GO:0044281">
    <property type="term" value="P:small molecule metabolic process"/>
    <property type="evidence" value="ECO:0007669"/>
    <property type="project" value="UniProtKB-ARBA"/>
</dbReference>
<dbReference type="InterPro" id="IPR051121">
    <property type="entry name" value="FAH"/>
</dbReference>
<dbReference type="InterPro" id="IPR011234">
    <property type="entry name" value="Fumarylacetoacetase-like_C"/>
</dbReference>
<evidence type="ECO:0000256" key="1">
    <source>
        <dbReference type="ARBA" id="ARBA00010211"/>
    </source>
</evidence>
<dbReference type="Gene3D" id="3.90.850.10">
    <property type="entry name" value="Fumarylacetoacetase-like, C-terminal domain"/>
    <property type="match status" value="1"/>
</dbReference>
<evidence type="ECO:0000313" key="4">
    <source>
        <dbReference type="EMBL" id="SVB50340.1"/>
    </source>
</evidence>
<name>A0A382EI45_9ZZZZ</name>
<gene>
    <name evidence="4" type="ORF">METZ01_LOCUS203194</name>
</gene>
<dbReference type="PANTHER" id="PTHR42796">
    <property type="entry name" value="FUMARYLACETOACETATE HYDROLASE DOMAIN-CONTAINING PROTEIN 2A-RELATED"/>
    <property type="match status" value="1"/>
</dbReference>
<dbReference type="PANTHER" id="PTHR42796:SF4">
    <property type="entry name" value="FUMARYLACETOACETATE HYDROLASE DOMAIN-CONTAINING PROTEIN 2A"/>
    <property type="match status" value="1"/>
</dbReference>
<proteinExistence type="inferred from homology"/>
<evidence type="ECO:0000256" key="2">
    <source>
        <dbReference type="ARBA" id="ARBA00022723"/>
    </source>
</evidence>